<gene>
    <name evidence="13" type="ORF">ACFQJ7_08690</name>
</gene>
<dbReference type="PROSITE" id="PS01229">
    <property type="entry name" value="COF_2"/>
    <property type="match status" value="1"/>
</dbReference>
<feature type="domain" description="HMA" evidence="12">
    <location>
        <begin position="58"/>
        <end position="124"/>
    </location>
</feature>
<dbReference type="InterPro" id="IPR036163">
    <property type="entry name" value="HMA_dom_sf"/>
</dbReference>
<keyword evidence="7" id="KW-1278">Translocase</keyword>
<keyword evidence="9 11" id="KW-0472">Membrane</keyword>
<feature type="transmembrane region" description="Helical" evidence="11">
    <location>
        <begin position="241"/>
        <end position="259"/>
    </location>
</feature>
<dbReference type="InterPro" id="IPR059000">
    <property type="entry name" value="ATPase_P-type_domA"/>
</dbReference>
<evidence type="ECO:0000256" key="11">
    <source>
        <dbReference type="SAM" id="Phobius"/>
    </source>
</evidence>
<dbReference type="NCBIfam" id="TIGR01525">
    <property type="entry name" value="ATPase-IB_hvy"/>
    <property type="match status" value="1"/>
</dbReference>
<dbReference type="PANTHER" id="PTHR43520">
    <property type="entry name" value="ATP7, ISOFORM B"/>
    <property type="match status" value="1"/>
</dbReference>
<dbReference type="InterPro" id="IPR023298">
    <property type="entry name" value="ATPase_P-typ_TM_dom_sf"/>
</dbReference>
<dbReference type="InterPro" id="IPR018303">
    <property type="entry name" value="ATPase_P-typ_P_site"/>
</dbReference>
<evidence type="ECO:0000256" key="7">
    <source>
        <dbReference type="ARBA" id="ARBA00022967"/>
    </source>
</evidence>
<dbReference type="GO" id="GO:0005524">
    <property type="term" value="F:ATP binding"/>
    <property type="evidence" value="ECO:0007669"/>
    <property type="project" value="UniProtKB-KW"/>
</dbReference>
<comment type="caution">
    <text evidence="13">The sequence shown here is derived from an EMBL/GenBank/DDBJ whole genome shotgun (WGS) entry which is preliminary data.</text>
</comment>
<protein>
    <submittedName>
        <fullName evidence="13">Heavy metal translocating P-type ATPase</fullName>
    </submittedName>
</protein>
<feature type="transmembrane region" description="Helical" evidence="11">
    <location>
        <begin position="749"/>
        <end position="765"/>
    </location>
</feature>
<evidence type="ECO:0000313" key="14">
    <source>
        <dbReference type="Proteomes" id="UP001596414"/>
    </source>
</evidence>
<dbReference type="PANTHER" id="PTHR43520:SF8">
    <property type="entry name" value="P-TYPE CU(+) TRANSPORTER"/>
    <property type="match status" value="1"/>
</dbReference>
<dbReference type="SUPFAM" id="SSF56784">
    <property type="entry name" value="HAD-like"/>
    <property type="match status" value="1"/>
</dbReference>
<dbReference type="Proteomes" id="UP001596414">
    <property type="component" value="Unassembled WGS sequence"/>
</dbReference>
<dbReference type="Pfam" id="PF00702">
    <property type="entry name" value="Hydrolase"/>
    <property type="match status" value="1"/>
</dbReference>
<feature type="transmembrane region" description="Helical" evidence="11">
    <location>
        <begin position="417"/>
        <end position="441"/>
    </location>
</feature>
<evidence type="ECO:0000256" key="4">
    <source>
        <dbReference type="ARBA" id="ARBA00022723"/>
    </source>
</evidence>
<dbReference type="Gene3D" id="3.40.50.1000">
    <property type="entry name" value="HAD superfamily/HAD-like"/>
    <property type="match status" value="1"/>
</dbReference>
<name>A0ABD5X8I1_9EURY</name>
<proteinExistence type="inferred from homology"/>
<dbReference type="Gene3D" id="3.30.70.100">
    <property type="match status" value="1"/>
</dbReference>
<dbReference type="Pfam" id="PF00122">
    <property type="entry name" value="E1-E2_ATPase"/>
    <property type="match status" value="1"/>
</dbReference>
<keyword evidence="4" id="KW-0479">Metal-binding</keyword>
<feature type="region of interest" description="Disordered" evidence="10">
    <location>
        <begin position="522"/>
        <end position="550"/>
    </location>
</feature>
<evidence type="ECO:0000256" key="1">
    <source>
        <dbReference type="ARBA" id="ARBA00004127"/>
    </source>
</evidence>
<keyword evidence="6" id="KW-0067">ATP-binding</keyword>
<organism evidence="13 14">
    <name type="scientific">Halovenus rubra</name>
    <dbReference type="NCBI Taxonomy" id="869890"/>
    <lineage>
        <taxon>Archaea</taxon>
        <taxon>Methanobacteriati</taxon>
        <taxon>Methanobacteriota</taxon>
        <taxon>Stenosarchaea group</taxon>
        <taxon>Halobacteria</taxon>
        <taxon>Halobacteriales</taxon>
        <taxon>Haloarculaceae</taxon>
        <taxon>Halovenus</taxon>
    </lineage>
</organism>
<dbReference type="SFLD" id="SFLDS00003">
    <property type="entry name" value="Haloacid_Dehalogenase"/>
    <property type="match status" value="1"/>
</dbReference>
<dbReference type="Gene3D" id="2.70.150.10">
    <property type="entry name" value="Calcium-transporting ATPase, cytoplasmic transduction domain A"/>
    <property type="match status" value="1"/>
</dbReference>
<dbReference type="InterPro" id="IPR036412">
    <property type="entry name" value="HAD-like_sf"/>
</dbReference>
<dbReference type="InterPro" id="IPR008250">
    <property type="entry name" value="ATPase_P-typ_transduc_dom_A_sf"/>
</dbReference>
<dbReference type="RefSeq" id="WP_267638880.1">
    <property type="nucleotide sequence ID" value="NZ_JAODIY010000044.1"/>
</dbReference>
<comment type="subcellular location">
    <subcellularLocation>
        <location evidence="1">Endomembrane system</location>
        <topology evidence="1">Multi-pass membrane protein</topology>
    </subcellularLocation>
</comment>
<feature type="compositionally biased region" description="Low complexity" evidence="10">
    <location>
        <begin position="528"/>
        <end position="550"/>
    </location>
</feature>
<dbReference type="SFLD" id="SFLDG00002">
    <property type="entry name" value="C1.7:_P-type_atpase_like"/>
    <property type="match status" value="1"/>
</dbReference>
<evidence type="ECO:0000256" key="8">
    <source>
        <dbReference type="ARBA" id="ARBA00022989"/>
    </source>
</evidence>
<dbReference type="PROSITE" id="PS00154">
    <property type="entry name" value="ATPASE_E1_E2"/>
    <property type="match status" value="1"/>
</dbReference>
<dbReference type="NCBIfam" id="TIGR01494">
    <property type="entry name" value="ATPase_P-type"/>
    <property type="match status" value="2"/>
</dbReference>
<evidence type="ECO:0000256" key="5">
    <source>
        <dbReference type="ARBA" id="ARBA00022741"/>
    </source>
</evidence>
<comment type="similarity">
    <text evidence="2">Belongs to the cation transport ATPase (P-type) (TC 3.A.3) family. Type IB subfamily.</text>
</comment>
<evidence type="ECO:0000256" key="9">
    <source>
        <dbReference type="ARBA" id="ARBA00023136"/>
    </source>
</evidence>
<evidence type="ECO:0000313" key="13">
    <source>
        <dbReference type="EMBL" id="MFC7126111.1"/>
    </source>
</evidence>
<dbReference type="SUPFAM" id="SSF55008">
    <property type="entry name" value="HMA, heavy metal-associated domain"/>
    <property type="match status" value="1"/>
</dbReference>
<dbReference type="InterPro" id="IPR044492">
    <property type="entry name" value="P_typ_ATPase_HD_dom"/>
</dbReference>
<dbReference type="InterPro" id="IPR006121">
    <property type="entry name" value="HMA_dom"/>
</dbReference>
<reference evidence="13 14" key="1">
    <citation type="journal article" date="2014" name="Int. J. Syst. Evol. Microbiol.">
        <title>Complete genome sequence of Corynebacterium casei LMG S-19264T (=DSM 44701T), isolated from a smear-ripened cheese.</title>
        <authorList>
            <consortium name="US DOE Joint Genome Institute (JGI-PGF)"/>
            <person name="Walter F."/>
            <person name="Albersmeier A."/>
            <person name="Kalinowski J."/>
            <person name="Ruckert C."/>
        </authorList>
    </citation>
    <scope>NUCLEOTIDE SEQUENCE [LARGE SCALE GENOMIC DNA]</scope>
    <source>
        <strain evidence="13 14">CGMCC 4.7215</strain>
    </source>
</reference>
<dbReference type="CDD" id="cd00371">
    <property type="entry name" value="HMA"/>
    <property type="match status" value="1"/>
</dbReference>
<dbReference type="InterPro" id="IPR023299">
    <property type="entry name" value="ATPase_P-typ_cyto_dom_N"/>
</dbReference>
<evidence type="ECO:0000256" key="2">
    <source>
        <dbReference type="ARBA" id="ARBA00006024"/>
    </source>
</evidence>
<dbReference type="InterPro" id="IPR023214">
    <property type="entry name" value="HAD_sf"/>
</dbReference>
<feature type="transmembrane region" description="Helical" evidence="11">
    <location>
        <begin position="213"/>
        <end position="229"/>
    </location>
</feature>
<evidence type="ECO:0000256" key="6">
    <source>
        <dbReference type="ARBA" id="ARBA00022840"/>
    </source>
</evidence>
<feature type="transmembrane region" description="Helical" evidence="11">
    <location>
        <begin position="388"/>
        <end position="411"/>
    </location>
</feature>
<dbReference type="SFLD" id="SFLDF00027">
    <property type="entry name" value="p-type_atpase"/>
    <property type="match status" value="1"/>
</dbReference>
<keyword evidence="8 11" id="KW-1133">Transmembrane helix</keyword>
<dbReference type="GO" id="GO:0046872">
    <property type="term" value="F:metal ion binding"/>
    <property type="evidence" value="ECO:0007669"/>
    <property type="project" value="UniProtKB-KW"/>
</dbReference>
<dbReference type="AlphaFoldDB" id="A0ABD5X8I1"/>
<sequence>MTTCRLCDLPVSDAVTDDSVEGVFCCRGCLEVQRSLGDVAVSDTHTGESTTSIPEDAATTYFVMEGMHCATCEVYLESVANDCDGVYNAEASYAAEAMKLSYDPDTLSTETLRDTLSRTGYTASRRDADGTDTETDTLENRLIVGAALGMMAMLAYVVFLYPRYFGYEPLVALESEDSAHIYGHLAALSAILLLYTGAPILRGAYVSVRTRRPNVDLLVTTAALAAYAYSTGRLLTGHADLYYDVTVVVVLAVTAGTYYEGRIRSRMNGLLTDLTPLQSETAIRENGEVISVDAVETGDRLLVRAGERVPVDGVVRDGSGAVDEALVTGESLPENKAPGDTVIGGTVVTDTPLLIEATGTDSRLDRIVDSLWEVQTARSGAQRFADRLATVFVPLVFFLAVGASVLGLFAGESVQTALLTSLTLLIVSCPCALGLATPLAVASGLRSAAERGVVITTPALFEHVGSVDTVVFDKTGTVTNGEMAVSDVFTTDETTENRLLARAAAVEQYTAHPIARAVTEAAPGVRSDGGTTVPTDTAATDPASPAGDTKLADSVGSVVRHSRGVSATVDGMSVLVGHPDLFTEKGWEIDDALADRTESITTEGNVPVIVGWDGCARGVIAVGDEARDEWAAVATELGDRTVILTGDEGPATQRLAEHPAVDRVFAGIRPDGKAETIRRLAATGTVAMVGDGSNDAPALAAADVGIALEDGTKLAVDAADAVVLNDDLGRLPTVFDVAVATRRRIRENLVWAFVYNGIAIPLALFGFLNPLFAALAMATSSVLVVANSARTAG</sequence>
<dbReference type="InterPro" id="IPR027256">
    <property type="entry name" value="P-typ_ATPase_IB"/>
</dbReference>
<dbReference type="InterPro" id="IPR001757">
    <property type="entry name" value="P_typ_ATPase"/>
</dbReference>
<evidence type="ECO:0000259" key="12">
    <source>
        <dbReference type="PROSITE" id="PS50846"/>
    </source>
</evidence>
<dbReference type="Gene3D" id="3.40.1110.10">
    <property type="entry name" value="Calcium-transporting ATPase, cytoplasmic domain N"/>
    <property type="match status" value="1"/>
</dbReference>
<dbReference type="Pfam" id="PF00403">
    <property type="entry name" value="HMA"/>
    <property type="match status" value="1"/>
</dbReference>
<feature type="transmembrane region" description="Helical" evidence="11">
    <location>
        <begin position="181"/>
        <end position="201"/>
    </location>
</feature>
<dbReference type="PRINTS" id="PR00119">
    <property type="entry name" value="CATATPASE"/>
</dbReference>
<dbReference type="SUPFAM" id="SSF81653">
    <property type="entry name" value="Calcium ATPase, transduction domain A"/>
    <property type="match status" value="1"/>
</dbReference>
<feature type="transmembrane region" description="Helical" evidence="11">
    <location>
        <begin position="142"/>
        <end position="161"/>
    </location>
</feature>
<evidence type="ECO:0000256" key="3">
    <source>
        <dbReference type="ARBA" id="ARBA00022692"/>
    </source>
</evidence>
<keyword evidence="5" id="KW-0547">Nucleotide-binding</keyword>
<dbReference type="PROSITE" id="PS50846">
    <property type="entry name" value="HMA_2"/>
    <property type="match status" value="1"/>
</dbReference>
<dbReference type="GO" id="GO:0012505">
    <property type="term" value="C:endomembrane system"/>
    <property type="evidence" value="ECO:0007669"/>
    <property type="project" value="UniProtKB-SubCell"/>
</dbReference>
<keyword evidence="3 11" id="KW-0812">Transmembrane</keyword>
<dbReference type="EMBL" id="JBHSZQ010000015">
    <property type="protein sequence ID" value="MFC7126111.1"/>
    <property type="molecule type" value="Genomic_DNA"/>
</dbReference>
<evidence type="ECO:0000256" key="10">
    <source>
        <dbReference type="SAM" id="MobiDB-lite"/>
    </source>
</evidence>
<dbReference type="SUPFAM" id="SSF81665">
    <property type="entry name" value="Calcium ATPase, transmembrane domain M"/>
    <property type="match status" value="1"/>
</dbReference>
<accession>A0ABD5X8I1</accession>